<dbReference type="NCBIfam" id="TIGR00492">
    <property type="entry name" value="alr"/>
    <property type="match status" value="1"/>
</dbReference>
<feature type="active site" description="Proton acceptor; specific for L-alanine" evidence="4">
    <location>
        <position position="277"/>
    </location>
</feature>
<dbReference type="Proteomes" id="UP000641803">
    <property type="component" value="Unassembled WGS sequence"/>
</dbReference>
<dbReference type="InterPro" id="IPR011079">
    <property type="entry name" value="Ala_racemase_C"/>
</dbReference>
<dbReference type="SUPFAM" id="SSF51419">
    <property type="entry name" value="PLP-binding barrel"/>
    <property type="match status" value="1"/>
</dbReference>
<sequence>MRTDLLHRRAGGQRTTVVSRPTALVDLAALRANARTITRLTGTPLLAVVKADGYGHGAVALARAALAGGASALGVTSVTEAVALRRAGIDVPVLSWLNAPATDFRPALHARVDLAVPSLDHLEAIRAAVRRTGVTATIHLHVDIGMSRDGAGQDSWGRLCTEARTAEEAREVVVHGLMGHLGCADRPGHPTTTRDLDRFDRATRVAHAAGLRPTVRHLGGTPAALTDPRARLDLCRVGAGLVGIDPARTGAPLRPALTLLAPVVAVREARAGQRVGYGDAHVLPRATRLALLPVGYADGIPRIASGRASVLLHGRRCPVVGLVSMDQVVVDVGALPVVAGDTAVVLGPGAGGEPTTHEWARWAGTIEHEIVTGIGPRVDRRHVEEDH</sequence>
<comment type="pathway">
    <text evidence="4">Amino-acid biosynthesis; D-alanine biosynthesis; D-alanine from L-alanine: step 1/1.</text>
</comment>
<dbReference type="GO" id="GO:0008784">
    <property type="term" value="F:alanine racemase activity"/>
    <property type="evidence" value="ECO:0007669"/>
    <property type="project" value="UniProtKB-EC"/>
</dbReference>
<keyword evidence="7" id="KW-1185">Reference proteome</keyword>
<comment type="catalytic activity">
    <reaction evidence="4">
        <text>L-alanine = D-alanine</text>
        <dbReference type="Rhea" id="RHEA:20249"/>
        <dbReference type="ChEBI" id="CHEBI:57416"/>
        <dbReference type="ChEBI" id="CHEBI:57972"/>
        <dbReference type="EC" id="5.1.1.1"/>
    </reaction>
</comment>
<dbReference type="SMART" id="SM01005">
    <property type="entry name" value="Ala_racemase_C"/>
    <property type="match status" value="1"/>
</dbReference>
<evidence type="ECO:0000256" key="4">
    <source>
        <dbReference type="HAMAP-Rule" id="MF_01201"/>
    </source>
</evidence>
<protein>
    <recommendedName>
        <fullName evidence="4">Alanine racemase</fullName>
        <ecNumber evidence="4">5.1.1.1</ecNumber>
    </recommendedName>
</protein>
<feature type="binding site" evidence="4">
    <location>
        <position position="148"/>
    </location>
    <ligand>
        <name>substrate</name>
    </ligand>
</feature>
<name>A0ABR8RQ25_9CELL</name>
<comment type="cofactor">
    <cofactor evidence="1 4">
        <name>pyridoxal 5'-phosphate</name>
        <dbReference type="ChEBI" id="CHEBI:597326"/>
    </cofactor>
</comment>
<keyword evidence="3 4" id="KW-0413">Isomerase</keyword>
<dbReference type="PANTHER" id="PTHR30511:SF0">
    <property type="entry name" value="ALANINE RACEMASE, CATABOLIC-RELATED"/>
    <property type="match status" value="1"/>
</dbReference>
<feature type="binding site" evidence="4">
    <location>
        <position position="325"/>
    </location>
    <ligand>
        <name>substrate</name>
    </ligand>
</feature>
<feature type="domain" description="Alanine racemase C-terminal" evidence="5">
    <location>
        <begin position="256"/>
        <end position="383"/>
    </location>
</feature>
<dbReference type="InterPro" id="IPR001608">
    <property type="entry name" value="Ala_racemase_N"/>
</dbReference>
<evidence type="ECO:0000259" key="5">
    <source>
        <dbReference type="SMART" id="SM01005"/>
    </source>
</evidence>
<dbReference type="SUPFAM" id="SSF50621">
    <property type="entry name" value="Alanine racemase C-terminal domain-like"/>
    <property type="match status" value="1"/>
</dbReference>
<dbReference type="HAMAP" id="MF_01201">
    <property type="entry name" value="Ala_racemase"/>
    <property type="match status" value="1"/>
</dbReference>
<evidence type="ECO:0000256" key="2">
    <source>
        <dbReference type="ARBA" id="ARBA00022898"/>
    </source>
</evidence>
<gene>
    <name evidence="6" type="primary">alr</name>
    <name evidence="6" type="ORF">H9652_05350</name>
</gene>
<dbReference type="InterPro" id="IPR029066">
    <property type="entry name" value="PLP-binding_barrel"/>
</dbReference>
<accession>A0ABR8RQ25</accession>
<dbReference type="Gene3D" id="2.40.37.10">
    <property type="entry name" value="Lyase, Ornithine Decarboxylase, Chain A, domain 1"/>
    <property type="match status" value="1"/>
</dbReference>
<evidence type="ECO:0000256" key="1">
    <source>
        <dbReference type="ARBA" id="ARBA00001933"/>
    </source>
</evidence>
<dbReference type="InterPro" id="IPR020622">
    <property type="entry name" value="Ala_racemase_pyridoxalP-BS"/>
</dbReference>
<dbReference type="PRINTS" id="PR00992">
    <property type="entry name" value="ALARACEMASE"/>
</dbReference>
<comment type="caution">
    <text evidence="6">The sequence shown here is derived from an EMBL/GenBank/DDBJ whole genome shotgun (WGS) entry which is preliminary data.</text>
</comment>
<dbReference type="RefSeq" id="WP_191795324.1">
    <property type="nucleotide sequence ID" value="NZ_JACSQQ010000006.1"/>
</dbReference>
<dbReference type="EMBL" id="JACSQQ010000006">
    <property type="protein sequence ID" value="MBD7949829.1"/>
    <property type="molecule type" value="Genomic_DNA"/>
</dbReference>
<dbReference type="EC" id="5.1.1.1" evidence="4"/>
<dbReference type="InterPro" id="IPR000821">
    <property type="entry name" value="Ala_racemase"/>
</dbReference>
<feature type="active site" description="Proton acceptor; specific for D-alanine" evidence="4">
    <location>
        <position position="50"/>
    </location>
</feature>
<keyword evidence="2 4" id="KW-0663">Pyridoxal phosphate</keyword>
<organism evidence="6 7">
    <name type="scientific">Oerskovia rustica</name>
    <dbReference type="NCBI Taxonomy" id="2762237"/>
    <lineage>
        <taxon>Bacteria</taxon>
        <taxon>Bacillati</taxon>
        <taxon>Actinomycetota</taxon>
        <taxon>Actinomycetes</taxon>
        <taxon>Micrococcales</taxon>
        <taxon>Cellulomonadaceae</taxon>
        <taxon>Oerskovia</taxon>
    </lineage>
</organism>
<comment type="similarity">
    <text evidence="4">Belongs to the alanine racemase family.</text>
</comment>
<dbReference type="CDD" id="cd00430">
    <property type="entry name" value="PLPDE_III_AR"/>
    <property type="match status" value="1"/>
</dbReference>
<evidence type="ECO:0000256" key="3">
    <source>
        <dbReference type="ARBA" id="ARBA00023235"/>
    </source>
</evidence>
<comment type="function">
    <text evidence="4">Catalyzes the interconversion of L-alanine and D-alanine. May also act on other amino acids.</text>
</comment>
<evidence type="ECO:0000313" key="7">
    <source>
        <dbReference type="Proteomes" id="UP000641803"/>
    </source>
</evidence>
<proteinExistence type="inferred from homology"/>
<dbReference type="PANTHER" id="PTHR30511">
    <property type="entry name" value="ALANINE RACEMASE"/>
    <property type="match status" value="1"/>
</dbReference>
<feature type="modified residue" description="N6-(pyridoxal phosphate)lysine" evidence="4">
    <location>
        <position position="50"/>
    </location>
</feature>
<dbReference type="Pfam" id="PF00842">
    <property type="entry name" value="Ala_racemase_C"/>
    <property type="match status" value="1"/>
</dbReference>
<dbReference type="Pfam" id="PF01168">
    <property type="entry name" value="Ala_racemase_N"/>
    <property type="match status" value="1"/>
</dbReference>
<evidence type="ECO:0000313" key="6">
    <source>
        <dbReference type="EMBL" id="MBD7949829.1"/>
    </source>
</evidence>
<dbReference type="InterPro" id="IPR009006">
    <property type="entry name" value="Ala_racemase/Decarboxylase_C"/>
</dbReference>
<reference evidence="6 7" key="1">
    <citation type="submission" date="2020-08" db="EMBL/GenBank/DDBJ databases">
        <title>A Genomic Blueprint of the Chicken Gut Microbiome.</title>
        <authorList>
            <person name="Gilroy R."/>
            <person name="Ravi A."/>
            <person name="Getino M."/>
            <person name="Pursley I."/>
            <person name="Horton D.L."/>
            <person name="Alikhan N.-F."/>
            <person name="Baker D."/>
            <person name="Gharbi K."/>
            <person name="Hall N."/>
            <person name="Watson M."/>
            <person name="Adriaenssens E.M."/>
            <person name="Foster-Nyarko E."/>
            <person name="Jarju S."/>
            <person name="Secka A."/>
            <person name="Antonio M."/>
            <person name="Oren A."/>
            <person name="Chaudhuri R."/>
            <person name="La Ragione R.M."/>
            <person name="Hildebrand F."/>
            <person name="Pallen M.J."/>
        </authorList>
    </citation>
    <scope>NUCLEOTIDE SEQUENCE [LARGE SCALE GENOMIC DNA]</scope>
    <source>
        <strain evidence="6 7">Sa4CUA1</strain>
    </source>
</reference>
<dbReference type="Gene3D" id="3.20.20.10">
    <property type="entry name" value="Alanine racemase"/>
    <property type="match status" value="1"/>
</dbReference>
<dbReference type="PROSITE" id="PS00395">
    <property type="entry name" value="ALANINE_RACEMASE"/>
    <property type="match status" value="1"/>
</dbReference>